<feature type="binding site" evidence="11">
    <location>
        <begin position="137"/>
        <end position="141"/>
    </location>
    <ligand>
        <name>ATP</name>
        <dbReference type="ChEBI" id="CHEBI:30616"/>
    </ligand>
</feature>
<evidence type="ECO:0000256" key="4">
    <source>
        <dbReference type="ARBA" id="ARBA00022519"/>
    </source>
</evidence>
<dbReference type="EMBL" id="AAMO01000006">
    <property type="protein sequence ID" value="EAQ02911.1"/>
    <property type="molecule type" value="Genomic_DNA"/>
</dbReference>
<dbReference type="GO" id="GO:0005524">
    <property type="term" value="F:ATP binding"/>
    <property type="evidence" value="ECO:0007669"/>
    <property type="project" value="UniProtKB-UniRule"/>
</dbReference>
<keyword evidence="16" id="KW-1185">Reference proteome</keyword>
<evidence type="ECO:0000256" key="2">
    <source>
        <dbReference type="ARBA" id="ARBA00022475"/>
    </source>
</evidence>
<dbReference type="GO" id="GO:0043952">
    <property type="term" value="P:protein transport by the Sec complex"/>
    <property type="evidence" value="ECO:0007669"/>
    <property type="project" value="TreeGrafter"/>
</dbReference>
<dbReference type="FunFam" id="3.40.50.300:FF:000429">
    <property type="entry name" value="Preprotein translocase subunit SecA"/>
    <property type="match status" value="1"/>
</dbReference>
<reference evidence="15 16" key="1">
    <citation type="journal article" date="2010" name="J. Bacteriol.">
        <title>Genome sequences of Oceanicola granulosus HTCC2516(T) and Oceanicola batsensis HTCC2597(TDelta).</title>
        <authorList>
            <person name="Thrash J.C."/>
            <person name="Cho J.C."/>
            <person name="Vergin K.L."/>
            <person name="Giovannoni S.J."/>
        </authorList>
    </citation>
    <scope>NUCLEOTIDE SEQUENCE [LARGE SCALE GENOMIC DNA]</scope>
    <source>
        <strain evidence="16">ATCC BAA-863 / DSM 15984 / KCTC 12145 / HTCC2597</strain>
    </source>
</reference>
<evidence type="ECO:0000256" key="11">
    <source>
        <dbReference type="HAMAP-Rule" id="MF_01382"/>
    </source>
</evidence>
<dbReference type="eggNOG" id="COG0653">
    <property type="taxonomic scope" value="Bacteria"/>
</dbReference>
<keyword evidence="10 11" id="KW-0472">Membrane</keyword>
<keyword evidence="6 11" id="KW-0067">ATP-binding</keyword>
<dbReference type="GO" id="GO:0005886">
    <property type="term" value="C:plasma membrane"/>
    <property type="evidence" value="ECO:0007669"/>
    <property type="project" value="UniProtKB-SubCell"/>
</dbReference>
<keyword evidence="5 11" id="KW-0547">Nucleotide-binding</keyword>
<dbReference type="Pfam" id="PF07517">
    <property type="entry name" value="SecA_DEAD"/>
    <property type="match status" value="1"/>
</dbReference>
<evidence type="ECO:0000256" key="7">
    <source>
        <dbReference type="ARBA" id="ARBA00022927"/>
    </source>
</evidence>
<feature type="domain" description="SecA family profile" evidence="14">
    <location>
        <begin position="35"/>
        <end position="635"/>
    </location>
</feature>
<dbReference type="SUPFAM" id="SSF81767">
    <property type="entry name" value="Pre-protein crosslinking domain of SecA"/>
    <property type="match status" value="1"/>
</dbReference>
<dbReference type="InterPro" id="IPR014001">
    <property type="entry name" value="Helicase_ATP-bd"/>
</dbReference>
<comment type="similarity">
    <text evidence="11">Belongs to the SecA family.</text>
</comment>
<dbReference type="Gene3D" id="3.40.50.300">
    <property type="entry name" value="P-loop containing nucleotide triphosphate hydrolases"/>
    <property type="match status" value="2"/>
</dbReference>
<feature type="binding site" evidence="11">
    <location>
        <position position="546"/>
    </location>
    <ligand>
        <name>ATP</name>
        <dbReference type="ChEBI" id="CHEBI:30616"/>
    </ligand>
</feature>
<comment type="subcellular location">
    <subcellularLocation>
        <location evidence="11">Cell membrane</location>
        <topology evidence="11">Peripheral membrane protein</topology>
        <orientation evidence="11">Cytoplasmic side</orientation>
    </subcellularLocation>
    <subcellularLocation>
        <location evidence="11">Cytoplasm</location>
    </subcellularLocation>
    <text evidence="11">Distribution is 50-50.</text>
</comment>
<dbReference type="InterPro" id="IPR011130">
    <property type="entry name" value="SecA_preprotein_X-link_dom"/>
</dbReference>
<keyword evidence="9 11" id="KW-0811">Translocation</keyword>
<evidence type="ECO:0000256" key="1">
    <source>
        <dbReference type="ARBA" id="ARBA00022448"/>
    </source>
</evidence>
<dbReference type="Pfam" id="PF01043">
    <property type="entry name" value="SecA_PP_bind"/>
    <property type="match status" value="1"/>
</dbReference>
<dbReference type="Pfam" id="PF21090">
    <property type="entry name" value="P-loop_SecA"/>
    <property type="match status" value="1"/>
</dbReference>
<proteinExistence type="inferred from homology"/>
<evidence type="ECO:0000313" key="15">
    <source>
        <dbReference type="EMBL" id="EAQ02911.1"/>
    </source>
</evidence>
<evidence type="ECO:0000313" key="16">
    <source>
        <dbReference type="Proteomes" id="UP000004318"/>
    </source>
</evidence>
<dbReference type="HOGENOM" id="CLU_005314_3_2_5"/>
<dbReference type="CDD" id="cd17928">
    <property type="entry name" value="DEXDc_SecA"/>
    <property type="match status" value="1"/>
</dbReference>
<dbReference type="Proteomes" id="UP000004318">
    <property type="component" value="Unassembled WGS sequence"/>
</dbReference>
<dbReference type="HAMAP" id="MF_01382">
    <property type="entry name" value="SecA"/>
    <property type="match status" value="1"/>
</dbReference>
<dbReference type="GO" id="GO:0017038">
    <property type="term" value="P:protein import"/>
    <property type="evidence" value="ECO:0007669"/>
    <property type="project" value="InterPro"/>
</dbReference>
<name>A3TZ93_PSEBH</name>
<dbReference type="InterPro" id="IPR011115">
    <property type="entry name" value="SecA_DEAD"/>
</dbReference>
<dbReference type="PANTHER" id="PTHR30612:SF0">
    <property type="entry name" value="CHLOROPLAST PROTEIN-TRANSPORTING ATPASE"/>
    <property type="match status" value="1"/>
</dbReference>
<evidence type="ECO:0000259" key="13">
    <source>
        <dbReference type="PROSITE" id="PS51194"/>
    </source>
</evidence>
<evidence type="ECO:0000259" key="14">
    <source>
        <dbReference type="PROSITE" id="PS51196"/>
    </source>
</evidence>
<evidence type="ECO:0000256" key="3">
    <source>
        <dbReference type="ARBA" id="ARBA00022490"/>
    </source>
</evidence>
<keyword evidence="4" id="KW-0997">Cell inner membrane</keyword>
<evidence type="ECO:0000256" key="8">
    <source>
        <dbReference type="ARBA" id="ARBA00022967"/>
    </source>
</evidence>
<dbReference type="SUPFAM" id="SSF52540">
    <property type="entry name" value="P-loop containing nucleoside triphosphate hydrolases"/>
    <property type="match status" value="2"/>
</dbReference>
<dbReference type="InterPro" id="IPR044722">
    <property type="entry name" value="SecA_SF2_C"/>
</dbReference>
<dbReference type="GO" id="GO:0065002">
    <property type="term" value="P:intracellular protein transmembrane transport"/>
    <property type="evidence" value="ECO:0007669"/>
    <property type="project" value="UniProtKB-UniRule"/>
</dbReference>
<dbReference type="InterPro" id="IPR001650">
    <property type="entry name" value="Helicase_C-like"/>
</dbReference>
<evidence type="ECO:0000256" key="5">
    <source>
        <dbReference type="ARBA" id="ARBA00022741"/>
    </source>
</evidence>
<dbReference type="GO" id="GO:0006605">
    <property type="term" value="P:protein targeting"/>
    <property type="evidence" value="ECO:0007669"/>
    <property type="project" value="UniProtKB-UniRule"/>
</dbReference>
<comment type="subunit">
    <text evidence="11">Monomer and homodimer. Part of the essential Sec protein translocation apparatus which comprises SecA, SecYEG and auxiliary proteins SecDF-YajC and YidC.</text>
</comment>
<dbReference type="SMART" id="SM00958">
    <property type="entry name" value="SecA_PP_bind"/>
    <property type="match status" value="1"/>
</dbReference>
<feature type="domain" description="Helicase C-terminal" evidence="13">
    <location>
        <begin position="471"/>
        <end position="638"/>
    </location>
</feature>
<gene>
    <name evidence="11" type="primary">secA</name>
    <name evidence="15" type="ORF">OB2597_16055</name>
</gene>
<keyword evidence="8 11" id="KW-1278">Translocase</keyword>
<dbReference type="InterPro" id="IPR027417">
    <property type="entry name" value="P-loop_NTPase"/>
</dbReference>
<dbReference type="InterPro" id="IPR036670">
    <property type="entry name" value="SecA_X-link_sf"/>
</dbReference>
<evidence type="ECO:0000259" key="12">
    <source>
        <dbReference type="PROSITE" id="PS51192"/>
    </source>
</evidence>
<dbReference type="GO" id="GO:0005829">
    <property type="term" value="C:cytosol"/>
    <property type="evidence" value="ECO:0007669"/>
    <property type="project" value="TreeGrafter"/>
</dbReference>
<dbReference type="PROSITE" id="PS51196">
    <property type="entry name" value="SECA_MOTOR_DEAD"/>
    <property type="match status" value="1"/>
</dbReference>
<dbReference type="PANTHER" id="PTHR30612">
    <property type="entry name" value="SECA INNER MEMBRANE COMPONENT OF SEC PROTEIN SECRETION SYSTEM"/>
    <property type="match status" value="1"/>
</dbReference>
<dbReference type="GO" id="GO:0008564">
    <property type="term" value="F:protein-exporting ATPase activity"/>
    <property type="evidence" value="ECO:0007669"/>
    <property type="project" value="UniProtKB-EC"/>
</dbReference>
<keyword evidence="1 11" id="KW-0813">Transport</keyword>
<evidence type="ECO:0000256" key="9">
    <source>
        <dbReference type="ARBA" id="ARBA00023010"/>
    </source>
</evidence>
<dbReference type="PROSITE" id="PS51192">
    <property type="entry name" value="HELICASE_ATP_BIND_1"/>
    <property type="match status" value="1"/>
</dbReference>
<feature type="domain" description="Helicase ATP-binding" evidence="12">
    <location>
        <begin position="121"/>
        <end position="297"/>
    </location>
</feature>
<keyword evidence="7 11" id="KW-0653">Protein transport</keyword>
<dbReference type="EC" id="7.4.2.8" evidence="11"/>
<dbReference type="InterPro" id="IPR014018">
    <property type="entry name" value="SecA_motor_DEAD"/>
</dbReference>
<keyword evidence="2 11" id="KW-1003">Cell membrane</keyword>
<keyword evidence="3 11" id="KW-0963">Cytoplasm</keyword>
<organism evidence="15 16">
    <name type="scientific">Pseudooceanicola batsensis (strain ATCC BAA-863 / DSM 15984 / KCTC 12145 / HTCC2597)</name>
    <name type="common">Oceanicola batsensis</name>
    <dbReference type="NCBI Taxonomy" id="252305"/>
    <lineage>
        <taxon>Bacteria</taxon>
        <taxon>Pseudomonadati</taxon>
        <taxon>Pseudomonadota</taxon>
        <taxon>Alphaproteobacteria</taxon>
        <taxon>Rhodobacterales</taxon>
        <taxon>Paracoccaceae</taxon>
        <taxon>Pseudooceanicola</taxon>
    </lineage>
</organism>
<dbReference type="GO" id="GO:0031522">
    <property type="term" value="C:cell envelope Sec protein transport complex"/>
    <property type="evidence" value="ECO:0007669"/>
    <property type="project" value="TreeGrafter"/>
</dbReference>
<dbReference type="Gene3D" id="3.90.1440.10">
    <property type="entry name" value="SecA, preprotein cross-linking domain"/>
    <property type="match status" value="1"/>
</dbReference>
<feature type="binding site" evidence="11">
    <location>
        <position position="119"/>
    </location>
    <ligand>
        <name>ATP</name>
        <dbReference type="ChEBI" id="CHEBI:30616"/>
    </ligand>
</feature>
<dbReference type="InterPro" id="IPR000185">
    <property type="entry name" value="SecA"/>
</dbReference>
<protein>
    <recommendedName>
        <fullName evidence="11">Protein translocase subunit SecA</fullName>
        <ecNumber evidence="11">7.4.2.8</ecNumber>
    </recommendedName>
</protein>
<sequence length="660" mass="74164">MPEARGLLGFGAPRLGAAPYRERADPIDNAVDRWLERQLGRILAHAPFTRIRLRLAAWRVLRLQPTFEDWEDDALRNEAQRLRPALLRNEMAEPELSRAFALVREVSWRTLGKRHYPVQIMGARALFEGRMVEMATGEGKTLTATPAAVVAALAGLPVHVVTVNDYLAARDAEENTPIFDFFGLSVGIIDSDMDPQARKEAYGCHITYVSNKNLTFDYLRDRISLQHRRAAARRRMLEYLSGGQGGDLMLRGLAFAIVDEADSVFVDEARTPLILSSTADDPEADAIYGQALDMVRQLETPRHYKIDHMNRQITLEEAGKARITQLAQDLQGIWQIRKAREELARQALSALCLFEHGKDYIIVDDTIQIVDEYTGRVMADRSWQGGLHQMIEAKEGVEISGQKHTLARITYQRFFRRYVRLAGMTGTGTELAGEFLDTFGLPTVRVPRNRRFRRRHLRTVYLRTEAAKWARLARRVTSLHQAGQPVLIGTRSVEASEAAEAALRAAGLEPAVLNARQDAEEAAVVARAGQRGAITVATNIAGRGTDIHLGEGVRELGGLHVILTEFHESSRIDRQLYGRAGRQGDPGSTEAIVCLEDELFKRFARGWLRLCKVLPHPGLCERMRKAAQARAEREHALTRREQTKLDRQLEKSLAFTGRPE</sequence>
<comment type="catalytic activity">
    <reaction evidence="11">
        <text>ATP + H2O + cellular proteinSide 1 = ADP + phosphate + cellular proteinSide 2.</text>
        <dbReference type="EC" id="7.4.2.8"/>
    </reaction>
</comment>
<dbReference type="RefSeq" id="WP_009807420.1">
    <property type="nucleotide sequence ID" value="NZ_CH724131.1"/>
</dbReference>
<dbReference type="AlphaFoldDB" id="A3TZ93"/>
<evidence type="ECO:0000256" key="6">
    <source>
        <dbReference type="ARBA" id="ARBA00022840"/>
    </source>
</evidence>
<dbReference type="STRING" id="252305.OB2597_16055"/>
<comment type="caution">
    <text evidence="15">The sequence shown here is derived from an EMBL/GenBank/DDBJ whole genome shotgun (WGS) entry which is preliminary data.</text>
</comment>
<dbReference type="OrthoDB" id="9805579at2"/>
<accession>A3TZ93</accession>
<dbReference type="PRINTS" id="PR00906">
    <property type="entry name" value="SECA"/>
</dbReference>
<comment type="function">
    <text evidence="11">Part of the Sec protein translocase complex. Interacts with the SecYEG preprotein conducting channel. Has a central role in coupling the hydrolysis of ATP to the transfer of proteins into and across the cell membrane, serving both as a receptor for the preprotein-SecB complex and as an ATP-driven molecular motor driving the stepwise translocation of polypeptide chains across the membrane.</text>
</comment>
<dbReference type="PROSITE" id="PS51194">
    <property type="entry name" value="HELICASE_CTER"/>
    <property type="match status" value="1"/>
</dbReference>
<dbReference type="SMART" id="SM00957">
    <property type="entry name" value="SecA_DEAD"/>
    <property type="match status" value="1"/>
</dbReference>
<evidence type="ECO:0000256" key="10">
    <source>
        <dbReference type="ARBA" id="ARBA00023136"/>
    </source>
</evidence>